<feature type="transmembrane region" description="Helical" evidence="2">
    <location>
        <begin position="12"/>
        <end position="31"/>
    </location>
</feature>
<dbReference type="EMBL" id="VORW01000001">
    <property type="protein sequence ID" value="TXE14416.1"/>
    <property type="molecule type" value="Genomic_DNA"/>
</dbReference>
<evidence type="ECO:0000313" key="3">
    <source>
        <dbReference type="EMBL" id="TXE14416.1"/>
    </source>
</evidence>
<gene>
    <name evidence="3" type="ORF">ESV85_02285</name>
</gene>
<keyword evidence="2" id="KW-1133">Transmembrane helix</keyword>
<dbReference type="AlphaFoldDB" id="A0A5C7AZX8"/>
<keyword evidence="2" id="KW-0812">Transmembrane</keyword>
<organism evidence="3 4">
    <name type="scientific">Algoriphagus aquimarinus</name>
    <dbReference type="NCBI Taxonomy" id="237018"/>
    <lineage>
        <taxon>Bacteria</taxon>
        <taxon>Pseudomonadati</taxon>
        <taxon>Bacteroidota</taxon>
        <taxon>Cytophagia</taxon>
        <taxon>Cytophagales</taxon>
        <taxon>Cyclobacteriaceae</taxon>
        <taxon>Algoriphagus</taxon>
    </lineage>
</organism>
<sequence length="117" mass="12872">MIATSKVSFKKIIFFGISVLGMCIYAGDTMAQSEKEKSEMDNVKPIDKPLVENHTDILIDNHSLSIPNPTGLTSTSNKISPIKKDNHLSGEGKKAEPVPSTLSFNIFLYIVDKFKAD</sequence>
<accession>A0A5C7AZX8</accession>
<dbReference type="Proteomes" id="UP000321935">
    <property type="component" value="Unassembled WGS sequence"/>
</dbReference>
<evidence type="ECO:0000313" key="4">
    <source>
        <dbReference type="Proteomes" id="UP000321935"/>
    </source>
</evidence>
<dbReference type="OrthoDB" id="839483at2"/>
<feature type="compositionally biased region" description="Basic and acidic residues" evidence="1">
    <location>
        <begin position="82"/>
        <end position="96"/>
    </location>
</feature>
<evidence type="ECO:0000256" key="1">
    <source>
        <dbReference type="SAM" id="MobiDB-lite"/>
    </source>
</evidence>
<dbReference type="RefSeq" id="WP_146914617.1">
    <property type="nucleotide sequence ID" value="NZ_VORW01000001.1"/>
</dbReference>
<keyword evidence="2" id="KW-0472">Membrane</keyword>
<proteinExistence type="predicted"/>
<name>A0A5C7AZX8_9BACT</name>
<evidence type="ECO:0000256" key="2">
    <source>
        <dbReference type="SAM" id="Phobius"/>
    </source>
</evidence>
<protein>
    <submittedName>
        <fullName evidence="3">Uncharacterized protein</fullName>
    </submittedName>
</protein>
<feature type="compositionally biased region" description="Polar residues" evidence="1">
    <location>
        <begin position="70"/>
        <end position="79"/>
    </location>
</feature>
<reference evidence="3 4" key="1">
    <citation type="submission" date="2019-08" db="EMBL/GenBank/DDBJ databases">
        <title>Genomes sequence of Algoriphagus aquimarinus ACAM450.</title>
        <authorList>
            <person name="Bowman J.P."/>
        </authorList>
    </citation>
    <scope>NUCLEOTIDE SEQUENCE [LARGE SCALE GENOMIC DNA]</scope>
    <source>
        <strain evidence="3 4">ACAM 450</strain>
    </source>
</reference>
<comment type="caution">
    <text evidence="3">The sequence shown here is derived from an EMBL/GenBank/DDBJ whole genome shotgun (WGS) entry which is preliminary data.</text>
</comment>
<feature type="region of interest" description="Disordered" evidence="1">
    <location>
        <begin position="70"/>
        <end position="97"/>
    </location>
</feature>